<dbReference type="RefSeq" id="WP_132478390.1">
    <property type="nucleotide sequence ID" value="NZ_JBHRVM010000001.1"/>
</dbReference>
<gene>
    <name evidence="1" type="ORF">EV686_1177</name>
</gene>
<accession>A0A4R3UM11</accession>
<dbReference type="Proteomes" id="UP000294692">
    <property type="component" value="Unassembled WGS sequence"/>
</dbReference>
<reference evidence="1 2" key="1">
    <citation type="submission" date="2019-03" db="EMBL/GenBank/DDBJ databases">
        <title>Genomic Encyclopedia of Type Strains, Phase IV (KMG-IV): sequencing the most valuable type-strain genomes for metagenomic binning, comparative biology and taxonomic classification.</title>
        <authorList>
            <person name="Goeker M."/>
        </authorList>
    </citation>
    <scope>NUCLEOTIDE SEQUENCE [LARGE SCALE GENOMIC DNA]</scope>
    <source>
        <strain evidence="1 2">DSM 100048</strain>
    </source>
</reference>
<evidence type="ECO:0000313" key="2">
    <source>
        <dbReference type="Proteomes" id="UP000294692"/>
    </source>
</evidence>
<evidence type="ECO:0000313" key="1">
    <source>
        <dbReference type="EMBL" id="TCU91611.1"/>
    </source>
</evidence>
<comment type="caution">
    <text evidence="1">The sequence shown here is derived from an EMBL/GenBank/DDBJ whole genome shotgun (WGS) entry which is preliminary data.</text>
</comment>
<dbReference type="OrthoDB" id="8688146at2"/>
<dbReference type="AlphaFoldDB" id="A0A4R3UM11"/>
<name>A0A4R3UM11_9BURK</name>
<keyword evidence="2" id="KW-1185">Reference proteome</keyword>
<dbReference type="EMBL" id="SMBX01000017">
    <property type="protein sequence ID" value="TCU91611.1"/>
    <property type="molecule type" value="Genomic_DNA"/>
</dbReference>
<organism evidence="1 2">
    <name type="scientific">Paracandidimonas soli</name>
    <dbReference type="NCBI Taxonomy" id="1917182"/>
    <lineage>
        <taxon>Bacteria</taxon>
        <taxon>Pseudomonadati</taxon>
        <taxon>Pseudomonadota</taxon>
        <taxon>Betaproteobacteria</taxon>
        <taxon>Burkholderiales</taxon>
        <taxon>Alcaligenaceae</taxon>
        <taxon>Paracandidimonas</taxon>
    </lineage>
</organism>
<sequence>MNGQQLAEKGISQARDHAHAVIPDWTDQILSCLESWSQDQQRPFAMEDFREWVITNRIDLIPPSHQAWGALGRTAINRGVIKHVGYRPARSALTRGHPVRVFVRNV</sequence>
<protein>
    <submittedName>
        <fullName evidence="1">Uncharacterized protein</fullName>
    </submittedName>
</protein>
<proteinExistence type="predicted"/>